<dbReference type="KEGG" id="byl:A4V09_00360"/>
<proteinExistence type="predicted"/>
<evidence type="ECO:0000313" key="3">
    <source>
        <dbReference type="Proteomes" id="UP000092574"/>
    </source>
</evidence>
<sequence length="581" mass="68781">MVQKNIVCEGLRCYVHSKSAFIDWCMEFSKESRGMLIQAMMEADSREGFFESSQMGSVVKMQILWDQEQKEHVFDAIIRKKLLRRQQEEVPQRLAAAMGPALNLDHEEVHVESILFLAYAVVRNEACRKTLMEYAKREGEKCYEAYKESKFRASAFPSWFLVDDRLPASMAVGLIERIRQEYKTQQCCALRENRLYKSLMKILEEGHRNLKNQLKKAEYIDGGMFQKIVKNSNDMVLAAAEMMVLLIMAEESEVPVHEDYDFYLGLQMLLTYEGDLEKSPELEDTDNRGRRLHRHLQKEHLQMESYYICYYLDGAVEKENELDLELVFAYFHLNLRMLTGIELEQKDVDFLCSLAEDMKWEDYKQILLTATLCKYIHRLQQLCEEHNPEERRYLQRRAEKDKDTMLIEIENLQSRTEYLEQKKKELEKHLEQSETEKVKLRTRLQSAEEKNALERDELISLRNYIFQCIQAEEKPKQEEAHSNDEYAELMKGEKMLIIGGHANWQKKMKQHLPHSQFLSSDNLHFDNSVLYCKKYLVFNTDMMKHGLYYKITGQRKKGQKILYVHGNNITKSLQELKRQIP</sequence>
<keyword evidence="3" id="KW-1185">Reference proteome</keyword>
<feature type="coiled-coil region" evidence="1">
    <location>
        <begin position="395"/>
        <end position="457"/>
    </location>
</feature>
<evidence type="ECO:0000313" key="2">
    <source>
        <dbReference type="EMBL" id="ANU74362.1"/>
    </source>
</evidence>
<protein>
    <submittedName>
        <fullName evidence="2">Uncharacterized protein</fullName>
    </submittedName>
</protein>
<dbReference type="EMBL" id="CP015405">
    <property type="protein sequence ID" value="ANU74362.1"/>
    <property type="molecule type" value="Genomic_DNA"/>
</dbReference>
<dbReference type="AlphaFoldDB" id="A0A1C7I801"/>
<reference evidence="2" key="1">
    <citation type="submission" date="2017-04" db="EMBL/GenBank/DDBJ databases">
        <title>Complete Genome Sequences of Twelve Strains of a Stable Defined Moderately Diverse Mouse Microbiota 2 (sDMDMm2).</title>
        <authorList>
            <person name="Uchimura Y."/>
            <person name="Wyss M."/>
            <person name="Brugiroux S."/>
            <person name="Limenitakis J.P."/>
            <person name="Stecher B."/>
            <person name="McCoy K.D."/>
            <person name="Macpherson A.J."/>
        </authorList>
    </citation>
    <scope>NUCLEOTIDE SEQUENCE</scope>
    <source>
        <strain evidence="2">YL58</strain>
    </source>
</reference>
<keyword evidence="1" id="KW-0175">Coiled coil</keyword>
<accession>A0A1C7I801</accession>
<gene>
    <name evidence="2" type="ORF">A4V09_00360</name>
</gene>
<dbReference type="Proteomes" id="UP000092574">
    <property type="component" value="Chromosome"/>
</dbReference>
<dbReference type="OrthoDB" id="1625520at2"/>
<organism evidence="2 3">
    <name type="scientific">Blautia pseudococcoides</name>
    <dbReference type="NCBI Taxonomy" id="1796616"/>
    <lineage>
        <taxon>Bacteria</taxon>
        <taxon>Bacillati</taxon>
        <taxon>Bacillota</taxon>
        <taxon>Clostridia</taxon>
        <taxon>Lachnospirales</taxon>
        <taxon>Lachnospiraceae</taxon>
        <taxon>Blautia</taxon>
    </lineage>
</organism>
<dbReference type="RefSeq" id="WP_065540598.1">
    <property type="nucleotide sequence ID" value="NZ_CP015405.2"/>
</dbReference>
<name>A0A1C7I801_9FIRM</name>
<evidence type="ECO:0000256" key="1">
    <source>
        <dbReference type="SAM" id="Coils"/>
    </source>
</evidence>